<evidence type="ECO:0000313" key="4">
    <source>
        <dbReference type="Proteomes" id="UP001221217"/>
    </source>
</evidence>
<keyword evidence="1" id="KW-0472">Membrane</keyword>
<keyword evidence="1" id="KW-1133">Transmembrane helix</keyword>
<dbReference type="AlphaFoldDB" id="A0AAJ1MJ70"/>
<dbReference type="Pfam" id="PF12773">
    <property type="entry name" value="DZR"/>
    <property type="match status" value="1"/>
</dbReference>
<dbReference type="EMBL" id="JAQQAL010000008">
    <property type="protein sequence ID" value="MDC7225571.1"/>
    <property type="molecule type" value="Genomic_DNA"/>
</dbReference>
<keyword evidence="1" id="KW-0812">Transmembrane</keyword>
<sequence>MQKFYCDNCGTKVSRNAAKCPHCGRFFKSVRCPSCGLTGPADLFLDGCPSCGYAAEKFREDVDFYELEEGGRRKTVKNKKETRRFFSDKFYLRAIPILFIIIILLVILLLRTGW</sequence>
<organism evidence="3 4">
    <name type="scientific">Candidatus Thalassospirochaeta sargassi</name>
    <dbReference type="NCBI Taxonomy" id="3119039"/>
    <lineage>
        <taxon>Bacteria</taxon>
        <taxon>Pseudomonadati</taxon>
        <taxon>Spirochaetota</taxon>
        <taxon>Spirochaetia</taxon>
        <taxon>Spirochaetales</taxon>
        <taxon>Spirochaetaceae</taxon>
        <taxon>Candidatus Thalassospirochaeta</taxon>
    </lineage>
</organism>
<proteinExistence type="predicted"/>
<dbReference type="InterPro" id="IPR025874">
    <property type="entry name" value="DZR"/>
</dbReference>
<comment type="caution">
    <text evidence="3">The sequence shown here is derived from an EMBL/GenBank/DDBJ whole genome shotgun (WGS) entry which is preliminary data.</text>
</comment>
<dbReference type="Proteomes" id="UP001221217">
    <property type="component" value="Unassembled WGS sequence"/>
</dbReference>
<evidence type="ECO:0000259" key="2">
    <source>
        <dbReference type="Pfam" id="PF12773"/>
    </source>
</evidence>
<accession>A0AAJ1MJ70</accession>
<protein>
    <submittedName>
        <fullName evidence="3">Zinc ribbon domain-containing protein</fullName>
    </submittedName>
</protein>
<reference evidence="3 4" key="1">
    <citation type="submission" date="2022-12" db="EMBL/GenBank/DDBJ databases">
        <title>Metagenome assembled genome from gulf of manar.</title>
        <authorList>
            <person name="Kohli P."/>
            <person name="Pk S."/>
            <person name="Venkata Ramana C."/>
            <person name="Sasikala C."/>
        </authorList>
    </citation>
    <scope>NUCLEOTIDE SEQUENCE [LARGE SCALE GENOMIC DNA]</scope>
    <source>
        <strain evidence="3">JB008</strain>
    </source>
</reference>
<feature type="domain" description="DZANK-type" evidence="2">
    <location>
        <begin position="6"/>
        <end position="52"/>
    </location>
</feature>
<name>A0AAJ1MJ70_9SPIO</name>
<feature type="transmembrane region" description="Helical" evidence="1">
    <location>
        <begin position="90"/>
        <end position="110"/>
    </location>
</feature>
<gene>
    <name evidence="3" type="ORF">PQJ61_02275</name>
</gene>
<evidence type="ECO:0000256" key="1">
    <source>
        <dbReference type="SAM" id="Phobius"/>
    </source>
</evidence>
<evidence type="ECO:0000313" key="3">
    <source>
        <dbReference type="EMBL" id="MDC7225571.1"/>
    </source>
</evidence>